<evidence type="ECO:0000313" key="14">
    <source>
        <dbReference type="Proteomes" id="UP000177187"/>
    </source>
</evidence>
<evidence type="ECO:0000259" key="12">
    <source>
        <dbReference type="Pfam" id="PF20260"/>
    </source>
</evidence>
<dbReference type="AlphaFoldDB" id="A0A1F5EX15"/>
<keyword evidence="4 10" id="KW-0698">rRNA processing</keyword>
<gene>
    <name evidence="13" type="ORF">A2Y64_01530</name>
</gene>
<dbReference type="PIRSF" id="PIRSF015601">
    <property type="entry name" value="MTase_slr0722"/>
    <property type="match status" value="1"/>
</dbReference>
<dbReference type="GO" id="GO:0005737">
    <property type="term" value="C:cytoplasm"/>
    <property type="evidence" value="ECO:0007669"/>
    <property type="project" value="UniProtKB-SubCell"/>
</dbReference>
<dbReference type="Pfam" id="PF20260">
    <property type="entry name" value="PUA_4"/>
    <property type="match status" value="1"/>
</dbReference>
<evidence type="ECO:0000256" key="5">
    <source>
        <dbReference type="ARBA" id="ARBA00022603"/>
    </source>
</evidence>
<organism evidence="13 14">
    <name type="scientific">Candidatus Coatesbacteria bacterium RBG_13_66_14</name>
    <dbReference type="NCBI Taxonomy" id="1817816"/>
    <lineage>
        <taxon>Bacteria</taxon>
        <taxon>Candidatus Coatesiibacteriota</taxon>
    </lineage>
</organism>
<dbReference type="EC" id="2.1.1.193" evidence="10"/>
<evidence type="ECO:0000256" key="9">
    <source>
        <dbReference type="ARBA" id="ARBA00047944"/>
    </source>
</evidence>
<dbReference type="InterPro" id="IPR046886">
    <property type="entry name" value="RsmE_MTase_dom"/>
</dbReference>
<comment type="similarity">
    <text evidence="2 10">Belongs to the RNA methyltransferase RsmE family.</text>
</comment>
<name>A0A1F5EX15_9BACT</name>
<dbReference type="PANTHER" id="PTHR30027">
    <property type="entry name" value="RIBOSOMAL RNA SMALL SUBUNIT METHYLTRANSFERASE E"/>
    <property type="match status" value="1"/>
</dbReference>
<comment type="function">
    <text evidence="8 10">Specifically methylates the N3 position of the uracil ring of uridine 1498 (m3U1498) in 16S rRNA. Acts on the fully assembled 30S ribosomal subunit.</text>
</comment>
<sequence length="261" mass="28407">MSSLGDRFAFLPRFRCEEELAAGGRVELVGEEAHHALRVRRLRPGDALALVDGRGTTARGTILRLTAHGFFVGIEETAERLGELPVKIVLYQALVKHRRFEEALYMAVELGVSAVIGLVSERSVARPNPERLPELLSRWQKIAWEETKLCERSVVPTVGAPVDLATAVNCSACNHKVILTPRRGAPALDRLVENLGAREGERIALVVGPEGDFTDEERAYALAHGCREASLGDRLLRSEVAGVAAVTATLAGLGALEEYKR</sequence>
<proteinExistence type="inferred from homology"/>
<dbReference type="GO" id="GO:0070475">
    <property type="term" value="P:rRNA base methylation"/>
    <property type="evidence" value="ECO:0007669"/>
    <property type="project" value="TreeGrafter"/>
</dbReference>
<comment type="subcellular location">
    <subcellularLocation>
        <location evidence="1 10">Cytoplasm</location>
    </subcellularLocation>
</comment>
<keyword evidence="3 10" id="KW-0963">Cytoplasm</keyword>
<dbReference type="InterPro" id="IPR046887">
    <property type="entry name" value="RsmE_PUA-like"/>
</dbReference>
<dbReference type="SUPFAM" id="SSF88697">
    <property type="entry name" value="PUA domain-like"/>
    <property type="match status" value="1"/>
</dbReference>
<dbReference type="PANTHER" id="PTHR30027:SF3">
    <property type="entry name" value="16S RRNA (URACIL(1498)-N(3))-METHYLTRANSFERASE"/>
    <property type="match status" value="1"/>
</dbReference>
<reference evidence="13 14" key="1">
    <citation type="journal article" date="2016" name="Nat. Commun.">
        <title>Thousands of microbial genomes shed light on interconnected biogeochemical processes in an aquifer system.</title>
        <authorList>
            <person name="Anantharaman K."/>
            <person name="Brown C.T."/>
            <person name="Hug L.A."/>
            <person name="Sharon I."/>
            <person name="Castelle C.J."/>
            <person name="Probst A.J."/>
            <person name="Thomas B.C."/>
            <person name="Singh A."/>
            <person name="Wilkins M.J."/>
            <person name="Karaoz U."/>
            <person name="Brodie E.L."/>
            <person name="Williams K.H."/>
            <person name="Hubbard S.S."/>
            <person name="Banfield J.F."/>
        </authorList>
    </citation>
    <scope>NUCLEOTIDE SEQUENCE [LARGE SCALE GENOMIC DNA]</scope>
</reference>
<dbReference type="Pfam" id="PF04452">
    <property type="entry name" value="Methyltrans_RNA"/>
    <property type="match status" value="1"/>
</dbReference>
<dbReference type="STRING" id="1817816.A2Y64_01530"/>
<comment type="caution">
    <text evidence="13">The sequence shown here is derived from an EMBL/GenBank/DDBJ whole genome shotgun (WGS) entry which is preliminary data.</text>
</comment>
<keyword evidence="5 10" id="KW-0489">Methyltransferase</keyword>
<protein>
    <recommendedName>
        <fullName evidence="10">Ribosomal RNA small subunit methyltransferase E</fullName>
        <ecNumber evidence="10">2.1.1.193</ecNumber>
    </recommendedName>
</protein>
<evidence type="ECO:0000259" key="11">
    <source>
        <dbReference type="Pfam" id="PF04452"/>
    </source>
</evidence>
<dbReference type="EMBL" id="MFAF01000137">
    <property type="protein sequence ID" value="OGD71900.1"/>
    <property type="molecule type" value="Genomic_DNA"/>
</dbReference>
<evidence type="ECO:0000256" key="10">
    <source>
        <dbReference type="PIRNR" id="PIRNR015601"/>
    </source>
</evidence>
<evidence type="ECO:0000256" key="2">
    <source>
        <dbReference type="ARBA" id="ARBA00005528"/>
    </source>
</evidence>
<dbReference type="GO" id="GO:0070042">
    <property type="term" value="F:rRNA (uridine-N3-)-methyltransferase activity"/>
    <property type="evidence" value="ECO:0007669"/>
    <property type="project" value="TreeGrafter"/>
</dbReference>
<feature type="domain" description="Ribosomal RNA small subunit methyltransferase E PUA-like" evidence="12">
    <location>
        <begin position="30"/>
        <end position="74"/>
    </location>
</feature>
<dbReference type="InterPro" id="IPR029028">
    <property type="entry name" value="Alpha/beta_knot_MTases"/>
</dbReference>
<evidence type="ECO:0000256" key="6">
    <source>
        <dbReference type="ARBA" id="ARBA00022679"/>
    </source>
</evidence>
<evidence type="ECO:0000256" key="1">
    <source>
        <dbReference type="ARBA" id="ARBA00004496"/>
    </source>
</evidence>
<dbReference type="InterPro" id="IPR015947">
    <property type="entry name" value="PUA-like_sf"/>
</dbReference>
<accession>A0A1F5EX15</accession>
<dbReference type="Proteomes" id="UP000177187">
    <property type="component" value="Unassembled WGS sequence"/>
</dbReference>
<dbReference type="InterPro" id="IPR006700">
    <property type="entry name" value="RsmE"/>
</dbReference>
<dbReference type="SUPFAM" id="SSF75217">
    <property type="entry name" value="alpha/beta knot"/>
    <property type="match status" value="1"/>
</dbReference>
<comment type="catalytic activity">
    <reaction evidence="9 10">
        <text>uridine(1498) in 16S rRNA + S-adenosyl-L-methionine = N(3)-methyluridine(1498) in 16S rRNA + S-adenosyl-L-homocysteine + H(+)</text>
        <dbReference type="Rhea" id="RHEA:42920"/>
        <dbReference type="Rhea" id="RHEA-COMP:10283"/>
        <dbReference type="Rhea" id="RHEA-COMP:10284"/>
        <dbReference type="ChEBI" id="CHEBI:15378"/>
        <dbReference type="ChEBI" id="CHEBI:57856"/>
        <dbReference type="ChEBI" id="CHEBI:59789"/>
        <dbReference type="ChEBI" id="CHEBI:65315"/>
        <dbReference type="ChEBI" id="CHEBI:74502"/>
        <dbReference type="EC" id="2.1.1.193"/>
    </reaction>
</comment>
<evidence type="ECO:0000313" key="13">
    <source>
        <dbReference type="EMBL" id="OGD71900.1"/>
    </source>
</evidence>
<dbReference type="InterPro" id="IPR029026">
    <property type="entry name" value="tRNA_m1G_MTases_N"/>
</dbReference>
<keyword evidence="7 10" id="KW-0949">S-adenosyl-L-methionine</keyword>
<evidence type="ECO:0000256" key="7">
    <source>
        <dbReference type="ARBA" id="ARBA00022691"/>
    </source>
</evidence>
<evidence type="ECO:0000256" key="3">
    <source>
        <dbReference type="ARBA" id="ARBA00022490"/>
    </source>
</evidence>
<feature type="domain" description="Ribosomal RNA small subunit methyltransferase E methyltransferase" evidence="11">
    <location>
        <begin position="83"/>
        <end position="248"/>
    </location>
</feature>
<dbReference type="Gene3D" id="3.40.1280.10">
    <property type="match status" value="1"/>
</dbReference>
<evidence type="ECO:0000256" key="4">
    <source>
        <dbReference type="ARBA" id="ARBA00022552"/>
    </source>
</evidence>
<dbReference type="NCBIfam" id="TIGR00046">
    <property type="entry name" value="RsmE family RNA methyltransferase"/>
    <property type="match status" value="1"/>
</dbReference>
<keyword evidence="6 10" id="KW-0808">Transferase</keyword>
<evidence type="ECO:0000256" key="8">
    <source>
        <dbReference type="ARBA" id="ARBA00025699"/>
    </source>
</evidence>